<organism evidence="1">
    <name type="scientific">marine sediment metagenome</name>
    <dbReference type="NCBI Taxonomy" id="412755"/>
    <lineage>
        <taxon>unclassified sequences</taxon>
        <taxon>metagenomes</taxon>
        <taxon>ecological metagenomes</taxon>
    </lineage>
</organism>
<proteinExistence type="predicted"/>
<sequence>MSTSTVIIKILDDLISDEGWREQERVLAEVQVEIEKRLEPGYDWTDDE</sequence>
<evidence type="ECO:0000313" key="1">
    <source>
        <dbReference type="EMBL" id="KKN80424.1"/>
    </source>
</evidence>
<dbReference type="EMBL" id="LAZR01000231">
    <property type="protein sequence ID" value="KKN80424.1"/>
    <property type="molecule type" value="Genomic_DNA"/>
</dbReference>
<name>A0A0F9TME2_9ZZZZ</name>
<comment type="caution">
    <text evidence="1">The sequence shown here is derived from an EMBL/GenBank/DDBJ whole genome shotgun (WGS) entry which is preliminary data.</text>
</comment>
<gene>
    <name evidence="1" type="ORF">LCGC14_0330170</name>
</gene>
<reference evidence="1" key="1">
    <citation type="journal article" date="2015" name="Nature">
        <title>Complex archaea that bridge the gap between prokaryotes and eukaryotes.</title>
        <authorList>
            <person name="Spang A."/>
            <person name="Saw J.H."/>
            <person name="Jorgensen S.L."/>
            <person name="Zaremba-Niedzwiedzka K."/>
            <person name="Martijn J."/>
            <person name="Lind A.E."/>
            <person name="van Eijk R."/>
            <person name="Schleper C."/>
            <person name="Guy L."/>
            <person name="Ettema T.J."/>
        </authorList>
    </citation>
    <scope>NUCLEOTIDE SEQUENCE</scope>
</reference>
<accession>A0A0F9TME2</accession>
<protein>
    <submittedName>
        <fullName evidence="1">Uncharacterized protein</fullName>
    </submittedName>
</protein>
<dbReference type="AlphaFoldDB" id="A0A0F9TME2"/>